<reference evidence="2" key="1">
    <citation type="submission" date="2024-03" db="EMBL/GenBank/DDBJ databases">
        <title>WGS assembly of Saponaria officinalis var. Norfolk2.</title>
        <authorList>
            <person name="Jenkins J."/>
            <person name="Shu S."/>
            <person name="Grimwood J."/>
            <person name="Barry K."/>
            <person name="Goodstein D."/>
            <person name="Schmutz J."/>
            <person name="Leebens-Mack J."/>
            <person name="Osbourn A."/>
        </authorList>
    </citation>
    <scope>NUCLEOTIDE SEQUENCE [LARGE SCALE GENOMIC DNA]</scope>
    <source>
        <strain evidence="2">JIC</strain>
    </source>
</reference>
<comment type="caution">
    <text evidence="2">The sequence shown here is derived from an EMBL/GenBank/DDBJ whole genome shotgun (WGS) entry which is preliminary data.</text>
</comment>
<dbReference type="Pfam" id="PF06880">
    <property type="entry name" value="DUF1262"/>
    <property type="match status" value="1"/>
</dbReference>
<dbReference type="PANTHER" id="PTHR31050:SF3">
    <property type="entry name" value="OS08G0412800 PROTEIN"/>
    <property type="match status" value="1"/>
</dbReference>
<keyword evidence="3" id="KW-1185">Reference proteome</keyword>
<name>A0AAW1HJY7_SAPOF</name>
<organism evidence="2 3">
    <name type="scientific">Saponaria officinalis</name>
    <name type="common">Common soapwort</name>
    <name type="synonym">Lychnis saponaria</name>
    <dbReference type="NCBI Taxonomy" id="3572"/>
    <lineage>
        <taxon>Eukaryota</taxon>
        <taxon>Viridiplantae</taxon>
        <taxon>Streptophyta</taxon>
        <taxon>Embryophyta</taxon>
        <taxon>Tracheophyta</taxon>
        <taxon>Spermatophyta</taxon>
        <taxon>Magnoliopsida</taxon>
        <taxon>eudicotyledons</taxon>
        <taxon>Gunneridae</taxon>
        <taxon>Pentapetalae</taxon>
        <taxon>Caryophyllales</taxon>
        <taxon>Caryophyllaceae</taxon>
        <taxon>Caryophylleae</taxon>
        <taxon>Saponaria</taxon>
    </lineage>
</organism>
<evidence type="ECO:0000313" key="3">
    <source>
        <dbReference type="Proteomes" id="UP001443914"/>
    </source>
</evidence>
<proteinExistence type="predicted"/>
<dbReference type="InterPro" id="IPR010683">
    <property type="entry name" value="DUF1262"/>
</dbReference>
<dbReference type="PANTHER" id="PTHR31050">
    <property type="entry name" value="OS08G0413200 PROTEIN"/>
    <property type="match status" value="1"/>
</dbReference>
<protein>
    <submittedName>
        <fullName evidence="2">Uncharacterized protein</fullName>
    </submittedName>
</protein>
<evidence type="ECO:0000313" key="2">
    <source>
        <dbReference type="EMBL" id="KAK9676114.1"/>
    </source>
</evidence>
<sequence length="390" mass="45097">MYTTRPLSLYKNTPDALSQPPDGPNSGYLVIQDEESTPTCCFGLCKNPAIKDLPFPQNKLLTIEYHVQSGESQYHSYDEVYLIPVINQPLSSNLYYAIKADGKHKGEAYASSKEDDKITCCFCIPCIKDVKPRPFNVNDIYQQFEFCVKKTYFNTNMLLAKSAASDGHPPNFLRRSGWQMNGKTPKNFTMEEVSGVNSTLRARLPDLNFPITLQCSNPVVVGKWYCPFMFVKEGTKKDQIRNSVFYEMSLEQRWERVFNIENDGYSQEKVVIVDTVVPTKVVRIEGQQSEEMYDSNENEVVWFKSKDDEVGLSKLVVERMRWEEERVGWVRGEEDKQVRVVKEEVYGGVIGWRCFGCYVLVESFVLRRNDSSVVLNFDFMHNHQVRSKWE</sequence>
<dbReference type="EMBL" id="JBDFQZ010000011">
    <property type="protein sequence ID" value="KAK9676114.1"/>
    <property type="molecule type" value="Genomic_DNA"/>
</dbReference>
<gene>
    <name evidence="2" type="ORF">RND81_11G055300</name>
</gene>
<dbReference type="AlphaFoldDB" id="A0AAW1HJY7"/>
<evidence type="ECO:0000256" key="1">
    <source>
        <dbReference type="SAM" id="MobiDB-lite"/>
    </source>
</evidence>
<dbReference type="Proteomes" id="UP001443914">
    <property type="component" value="Unassembled WGS sequence"/>
</dbReference>
<feature type="region of interest" description="Disordered" evidence="1">
    <location>
        <begin position="1"/>
        <end position="28"/>
    </location>
</feature>
<accession>A0AAW1HJY7</accession>